<dbReference type="Proteomes" id="UP001055811">
    <property type="component" value="Linkage Group LG06"/>
</dbReference>
<accession>A0ACB9BL80</accession>
<comment type="caution">
    <text evidence="1">The sequence shown here is derived from an EMBL/GenBank/DDBJ whole genome shotgun (WGS) entry which is preliminary data.</text>
</comment>
<protein>
    <submittedName>
        <fullName evidence="1">Uncharacterized protein</fullName>
    </submittedName>
</protein>
<gene>
    <name evidence="1" type="ORF">L2E82_33799</name>
</gene>
<evidence type="ECO:0000313" key="2">
    <source>
        <dbReference type="Proteomes" id="UP001055811"/>
    </source>
</evidence>
<evidence type="ECO:0000313" key="1">
    <source>
        <dbReference type="EMBL" id="KAI3722737.1"/>
    </source>
</evidence>
<organism evidence="1 2">
    <name type="scientific">Cichorium intybus</name>
    <name type="common">Chicory</name>
    <dbReference type="NCBI Taxonomy" id="13427"/>
    <lineage>
        <taxon>Eukaryota</taxon>
        <taxon>Viridiplantae</taxon>
        <taxon>Streptophyta</taxon>
        <taxon>Embryophyta</taxon>
        <taxon>Tracheophyta</taxon>
        <taxon>Spermatophyta</taxon>
        <taxon>Magnoliopsida</taxon>
        <taxon>eudicotyledons</taxon>
        <taxon>Gunneridae</taxon>
        <taxon>Pentapetalae</taxon>
        <taxon>asterids</taxon>
        <taxon>campanulids</taxon>
        <taxon>Asterales</taxon>
        <taxon>Asteraceae</taxon>
        <taxon>Cichorioideae</taxon>
        <taxon>Cichorieae</taxon>
        <taxon>Cichoriinae</taxon>
        <taxon>Cichorium</taxon>
    </lineage>
</organism>
<reference evidence="2" key="1">
    <citation type="journal article" date="2022" name="Mol. Ecol. Resour.">
        <title>The genomes of chicory, endive, great burdock and yacon provide insights into Asteraceae palaeo-polyploidization history and plant inulin production.</title>
        <authorList>
            <person name="Fan W."/>
            <person name="Wang S."/>
            <person name="Wang H."/>
            <person name="Wang A."/>
            <person name="Jiang F."/>
            <person name="Liu H."/>
            <person name="Zhao H."/>
            <person name="Xu D."/>
            <person name="Zhang Y."/>
        </authorList>
    </citation>
    <scope>NUCLEOTIDE SEQUENCE [LARGE SCALE GENOMIC DNA]</scope>
    <source>
        <strain evidence="2">cv. Punajuju</strain>
    </source>
</reference>
<reference evidence="1 2" key="2">
    <citation type="journal article" date="2022" name="Mol. Ecol. Resour.">
        <title>The genomes of chicory, endive, great burdock and yacon provide insights into Asteraceae paleo-polyploidization history and plant inulin production.</title>
        <authorList>
            <person name="Fan W."/>
            <person name="Wang S."/>
            <person name="Wang H."/>
            <person name="Wang A."/>
            <person name="Jiang F."/>
            <person name="Liu H."/>
            <person name="Zhao H."/>
            <person name="Xu D."/>
            <person name="Zhang Y."/>
        </authorList>
    </citation>
    <scope>NUCLEOTIDE SEQUENCE [LARGE SCALE GENOMIC DNA]</scope>
    <source>
        <strain evidence="2">cv. Punajuju</strain>
        <tissue evidence="1">Leaves</tissue>
    </source>
</reference>
<proteinExistence type="predicted"/>
<dbReference type="EMBL" id="CM042014">
    <property type="protein sequence ID" value="KAI3722737.1"/>
    <property type="molecule type" value="Genomic_DNA"/>
</dbReference>
<name>A0ACB9BL80_CICIN</name>
<sequence length="350" mass="39337">MAGEDENEGRNRDDEQMHYNSTNLSSDWPFNASNDLTNTSMAMVTSSNPMNNGSKDIPLPVDCGTNDGSQPKNDARQGGSGFSGNNLLGESEYSEGKDLRKCKCNTILNVRETKILRKAFLQIQDETQSKQLLFPHERGVVPCELLSELLQYATILEANNGCRDRFELRIGKQMKTVSGKIVSTKPVNLSKAANILSNFVTSDNGASQSVSAYLRRASVAFNELVYFKRHHKLKKKPNEEASTISDLSHRNLEEYEARVRENDQDQKVAGKIEGKMRKKEKEKKIEGSLGSGKNENVEVECEEGNEMVKRKSEDKKKKKKKRKNAEVDGGENGNLEASERKKRRRIEADE</sequence>
<keyword evidence="2" id="KW-1185">Reference proteome</keyword>